<protein>
    <submittedName>
        <fullName evidence="2">ATP-binding protein</fullName>
    </submittedName>
</protein>
<dbReference type="InterPro" id="IPR027417">
    <property type="entry name" value="P-loop_NTPase"/>
</dbReference>
<gene>
    <name evidence="2" type="ORF">E3E12_02480</name>
</gene>
<keyword evidence="2" id="KW-0067">ATP-binding</keyword>
<reference evidence="2 3" key="1">
    <citation type="submission" date="2019-03" db="EMBL/GenBank/DDBJ databases">
        <title>The complete genome sequence of Swingsia_sp. F3b2 LMG30590(T).</title>
        <authorList>
            <person name="Chua K.-O."/>
            <person name="Chan K.-G."/>
            <person name="See-Too W.-S."/>
        </authorList>
    </citation>
    <scope>NUCLEOTIDE SEQUENCE [LARGE SCALE GENOMIC DNA]</scope>
    <source>
        <strain evidence="2 3">F3b2</strain>
    </source>
</reference>
<evidence type="ECO:0000313" key="3">
    <source>
        <dbReference type="Proteomes" id="UP000318709"/>
    </source>
</evidence>
<feature type="region of interest" description="Disordered" evidence="1">
    <location>
        <begin position="424"/>
        <end position="469"/>
    </location>
</feature>
<evidence type="ECO:0000256" key="1">
    <source>
        <dbReference type="SAM" id="MobiDB-lite"/>
    </source>
</evidence>
<keyword evidence="3" id="KW-1185">Reference proteome</keyword>
<sequence>MIAAPPTTQAPKIRQRERDATLQALRAGVTPGSGIRHVQVGRAREVAEVIKDVERIADGGAAARFIIGDYGSGKTFFLGLARAIAAEKGMVVMKADLSPERRLHAARGKGVARLLCADLVASMATRTKPDGGALAAVIERFLTLARKEALADGKPASDVIRAKLESVLEGVAGFDFATVITRYDEALEQGDEALKTACLRWLRAEYPLRSEARQELGVRSIVDDDTVYDHLKAMARLVRLAGYAGTVIMLDEMVNLHQIIHSQARKSNYEQLLRIINDTLQGNAPHLGFYFGGTPEFLLDPRRGLYSYEALRSRLAENNFARDGLVDLSGPVMHLPSLTPAELHVLLERLRLLWACGDETKLPLPDEALEAFLQHCSERVGEAYFRTPRNTVTSFLNLLAVLEQNPQATWQSLLATTAFPDAGSADHHATAKAAPPPAQTAPLPQVSISQPGNNAQPSDPDGLEHFTIF</sequence>
<dbReference type="SUPFAM" id="SSF52540">
    <property type="entry name" value="P-loop containing nucleoside triphosphate hydrolases"/>
    <property type="match status" value="1"/>
</dbReference>
<proteinExistence type="predicted"/>
<dbReference type="InterPro" id="IPR021228">
    <property type="entry name" value="BrxD"/>
</dbReference>
<feature type="compositionally biased region" description="Polar residues" evidence="1">
    <location>
        <begin position="446"/>
        <end position="457"/>
    </location>
</feature>
<organism evidence="2 3">
    <name type="scientific">Formicincola oecophyllae</name>
    <dbReference type="NCBI Taxonomy" id="2558361"/>
    <lineage>
        <taxon>Bacteria</taxon>
        <taxon>Pseudomonadati</taxon>
        <taxon>Pseudomonadota</taxon>
        <taxon>Alphaproteobacteria</taxon>
        <taxon>Acetobacterales</taxon>
        <taxon>Acetobacteraceae</taxon>
        <taxon>Formicincola</taxon>
    </lineage>
</organism>
<keyword evidence="2" id="KW-0547">Nucleotide-binding</keyword>
<dbReference type="GO" id="GO:0005524">
    <property type="term" value="F:ATP binding"/>
    <property type="evidence" value="ECO:0007669"/>
    <property type="project" value="UniProtKB-KW"/>
</dbReference>
<dbReference type="Proteomes" id="UP000318709">
    <property type="component" value="Chromosome"/>
</dbReference>
<evidence type="ECO:0000313" key="2">
    <source>
        <dbReference type="EMBL" id="QDH13254.1"/>
    </source>
</evidence>
<accession>A0A4Y6U7X3</accession>
<dbReference type="Pfam" id="PF10923">
    <property type="entry name" value="BrxC_BrxD"/>
    <property type="match status" value="1"/>
</dbReference>
<dbReference type="RefSeq" id="WP_141442916.1">
    <property type="nucleotide sequence ID" value="NZ_CP038231.1"/>
</dbReference>
<dbReference type="AlphaFoldDB" id="A0A4Y6U7X3"/>
<dbReference type="OrthoDB" id="9772976at2"/>
<name>A0A4Y6U7X3_9PROT</name>
<dbReference type="EMBL" id="CP038231">
    <property type="protein sequence ID" value="QDH13254.1"/>
    <property type="molecule type" value="Genomic_DNA"/>
</dbReference>
<dbReference type="KEGG" id="swf:E3E12_02480"/>